<dbReference type="AlphaFoldDB" id="A0A918RY93"/>
<feature type="region of interest" description="Disordered" evidence="1">
    <location>
        <begin position="43"/>
        <end position="67"/>
    </location>
</feature>
<comment type="caution">
    <text evidence="2">The sequence shown here is derived from an EMBL/GenBank/DDBJ whole genome shotgun (WGS) entry which is preliminary data.</text>
</comment>
<protein>
    <submittedName>
        <fullName evidence="2">Uncharacterized protein</fullName>
    </submittedName>
</protein>
<proteinExistence type="predicted"/>
<evidence type="ECO:0000256" key="1">
    <source>
        <dbReference type="SAM" id="MobiDB-lite"/>
    </source>
</evidence>
<name>A0A918RY93_9HYPH</name>
<gene>
    <name evidence="2" type="ORF">GCM10007989_04960</name>
</gene>
<evidence type="ECO:0000313" key="3">
    <source>
        <dbReference type="Proteomes" id="UP000646579"/>
    </source>
</evidence>
<evidence type="ECO:0000313" key="2">
    <source>
        <dbReference type="EMBL" id="GHA13367.1"/>
    </source>
</evidence>
<accession>A0A918RY93</accession>
<sequence>MTKTTYEARPDVAWVNGKPVPKNRRVELTEAEAGYDLSLGRIAPVGSKAKPKSGDKLDEPAQAQNNG</sequence>
<keyword evidence="3" id="KW-1185">Reference proteome</keyword>
<dbReference type="EMBL" id="BMZE01000001">
    <property type="protein sequence ID" value="GHA13367.1"/>
    <property type="molecule type" value="Genomic_DNA"/>
</dbReference>
<reference evidence="2" key="2">
    <citation type="submission" date="2020-09" db="EMBL/GenBank/DDBJ databases">
        <authorList>
            <person name="Sun Q."/>
            <person name="Kim S."/>
        </authorList>
    </citation>
    <scope>NUCLEOTIDE SEQUENCE</scope>
    <source>
        <strain evidence="2">KCTC 32437</strain>
    </source>
</reference>
<dbReference type="Proteomes" id="UP000646579">
    <property type="component" value="Unassembled WGS sequence"/>
</dbReference>
<reference evidence="2" key="1">
    <citation type="journal article" date="2014" name="Int. J. Syst. Evol. Microbiol.">
        <title>Complete genome sequence of Corynebacterium casei LMG S-19264T (=DSM 44701T), isolated from a smear-ripened cheese.</title>
        <authorList>
            <consortium name="US DOE Joint Genome Institute (JGI-PGF)"/>
            <person name="Walter F."/>
            <person name="Albersmeier A."/>
            <person name="Kalinowski J."/>
            <person name="Ruckert C."/>
        </authorList>
    </citation>
    <scope>NUCLEOTIDE SEQUENCE</scope>
    <source>
        <strain evidence="2">KCTC 32437</strain>
    </source>
</reference>
<organism evidence="2 3">
    <name type="scientific">Devosia pacifica</name>
    <dbReference type="NCBI Taxonomy" id="1335967"/>
    <lineage>
        <taxon>Bacteria</taxon>
        <taxon>Pseudomonadati</taxon>
        <taxon>Pseudomonadota</taxon>
        <taxon>Alphaproteobacteria</taxon>
        <taxon>Hyphomicrobiales</taxon>
        <taxon>Devosiaceae</taxon>
        <taxon>Devosia</taxon>
    </lineage>
</organism>
<dbReference type="RefSeq" id="WP_189423007.1">
    <property type="nucleotide sequence ID" value="NZ_BMZE01000001.1"/>
</dbReference>